<keyword evidence="3" id="KW-1185">Reference proteome</keyword>
<organism evidence="2 3">
    <name type="scientific">Nibribacter koreensis</name>
    <dbReference type="NCBI Taxonomy" id="1084519"/>
    <lineage>
        <taxon>Bacteria</taxon>
        <taxon>Pseudomonadati</taxon>
        <taxon>Bacteroidota</taxon>
        <taxon>Cytophagia</taxon>
        <taxon>Cytophagales</taxon>
        <taxon>Hymenobacteraceae</taxon>
        <taxon>Nibribacter</taxon>
    </lineage>
</organism>
<evidence type="ECO:0000313" key="2">
    <source>
        <dbReference type="EMBL" id="GAA4306561.1"/>
    </source>
</evidence>
<feature type="transmembrane region" description="Helical" evidence="1">
    <location>
        <begin position="58"/>
        <end position="76"/>
    </location>
</feature>
<keyword evidence="1" id="KW-0812">Transmembrane</keyword>
<feature type="transmembrane region" description="Helical" evidence="1">
    <location>
        <begin position="32"/>
        <end position="51"/>
    </location>
</feature>
<protein>
    <recommendedName>
        <fullName evidence="4">MFS transporter</fullName>
    </recommendedName>
</protein>
<gene>
    <name evidence="2" type="ORF">GCM10023183_21870</name>
</gene>
<proteinExistence type="predicted"/>
<sequence length="79" mass="8727">MIGGGHGYYSPAIILFPTGMISFSFFGELRPAFTILAICQFPIYGLLIDMITNKQKTLCLIASFHIGLVLLIFLTVKDL</sequence>
<reference evidence="3" key="1">
    <citation type="journal article" date="2019" name="Int. J. Syst. Evol. Microbiol.">
        <title>The Global Catalogue of Microorganisms (GCM) 10K type strain sequencing project: providing services to taxonomists for standard genome sequencing and annotation.</title>
        <authorList>
            <consortium name="The Broad Institute Genomics Platform"/>
            <consortium name="The Broad Institute Genome Sequencing Center for Infectious Disease"/>
            <person name="Wu L."/>
            <person name="Ma J."/>
        </authorList>
    </citation>
    <scope>NUCLEOTIDE SEQUENCE [LARGE SCALE GENOMIC DNA]</scope>
    <source>
        <strain evidence="3">JCM 17917</strain>
    </source>
</reference>
<comment type="caution">
    <text evidence="2">The sequence shown here is derived from an EMBL/GenBank/DDBJ whole genome shotgun (WGS) entry which is preliminary data.</text>
</comment>
<keyword evidence="1" id="KW-0472">Membrane</keyword>
<feature type="transmembrane region" description="Helical" evidence="1">
    <location>
        <begin position="7"/>
        <end position="26"/>
    </location>
</feature>
<evidence type="ECO:0000313" key="3">
    <source>
        <dbReference type="Proteomes" id="UP001501844"/>
    </source>
</evidence>
<name>A0ABP8FLC4_9BACT</name>
<accession>A0ABP8FLC4</accession>
<dbReference type="EMBL" id="BAABGX010000002">
    <property type="protein sequence ID" value="GAA4306561.1"/>
    <property type="molecule type" value="Genomic_DNA"/>
</dbReference>
<evidence type="ECO:0000256" key="1">
    <source>
        <dbReference type="SAM" id="Phobius"/>
    </source>
</evidence>
<evidence type="ECO:0008006" key="4">
    <source>
        <dbReference type="Google" id="ProtNLM"/>
    </source>
</evidence>
<dbReference type="Proteomes" id="UP001501844">
    <property type="component" value="Unassembled WGS sequence"/>
</dbReference>
<keyword evidence="1" id="KW-1133">Transmembrane helix</keyword>